<reference evidence="3" key="1">
    <citation type="journal article" date="2015" name="BMC Genomics">
        <title>Genomic and transcriptomic analysis of the endophytic fungus Pestalotiopsis fici reveals its lifestyle and high potential for synthesis of natural products.</title>
        <authorList>
            <person name="Wang X."/>
            <person name="Zhang X."/>
            <person name="Liu L."/>
            <person name="Xiang M."/>
            <person name="Wang W."/>
            <person name="Sun X."/>
            <person name="Che Y."/>
            <person name="Guo L."/>
            <person name="Liu G."/>
            <person name="Guo L."/>
            <person name="Wang C."/>
            <person name="Yin W.B."/>
            <person name="Stadler M."/>
            <person name="Zhang X."/>
            <person name="Liu X."/>
        </authorList>
    </citation>
    <scope>NUCLEOTIDE SEQUENCE [LARGE SCALE GENOMIC DNA]</scope>
    <source>
        <strain evidence="3">W106-1 / CGMCC3.15140</strain>
    </source>
</reference>
<dbReference type="InParanoid" id="W3XP78"/>
<feature type="compositionally biased region" description="Basic and acidic residues" evidence="1">
    <location>
        <begin position="172"/>
        <end position="184"/>
    </location>
</feature>
<accession>W3XP78</accession>
<dbReference type="RefSeq" id="XP_007827676.1">
    <property type="nucleotide sequence ID" value="XM_007829485.1"/>
</dbReference>
<sequence length="673" mass="75797">MGLSDPNVWAAIQRTLAQQNRLSLIAPNEASPKKAGVIRRPEVPSRTSSQRRALDHFARELEKYADAADATGKLPVTTPTESDMKYSLHTVKPLFPYKKEFEAAGLAMTADQQRNKSPEQIYEQSHGKCAASNCRGQEPHEGIDGIYDYSSDSATPSSQWVVEFPQPNPISTKDETLPARKEARQTVGKDSPIRGRKMLPWLRRKHGTMEPDTTPRGRVGTMIETRRGEWRLTGKENEQPKKAPPVTTGIRPRQEAQKSRQLKSVDPVAPQTPAKSRPHVVRSHMAEFINGSSNPPTRAEEKKTDRKNQFRPEKELARGSLPRVRSSRHDQDLDSRPHHHPFFQRHHHSPHHRIHHVHGAPVTWVEEEPKKSPKRRLDESQGIRKPKPRPKPVSPAPELPYTWKYAVSNASSLERALNMAQERVSRIESQALRPSNPVVPKAKSHKHHPLLAQDSCRNYIGSGQPLKPVEAVVTTEEVKTGTAFGQNTSHLQRQYPLARTENRMAKQEKDNVAVPLPTQQTEYDVNDQRDTKRFEYPPLQHGTKPENQSIAAKGKEKMHIQEIGEMEEAEPLPSSNSPDDLDAVLDYLDVFFDTDDAAIDDLVVLQGLQVAVKAAADDLYDGLLRQRTGLRIRRFLADLKAIDAFDPQLAVNQPMPKPSASKRLKRGQPVPKT</sequence>
<feature type="region of interest" description="Disordered" evidence="1">
    <location>
        <begin position="31"/>
        <end position="51"/>
    </location>
</feature>
<evidence type="ECO:0000313" key="3">
    <source>
        <dbReference type="Proteomes" id="UP000030651"/>
    </source>
</evidence>
<feature type="region of interest" description="Disordered" evidence="1">
    <location>
        <begin position="229"/>
        <end position="398"/>
    </location>
</feature>
<keyword evidence="3" id="KW-1185">Reference proteome</keyword>
<feature type="region of interest" description="Disordered" evidence="1">
    <location>
        <begin position="167"/>
        <end position="189"/>
    </location>
</feature>
<feature type="compositionally biased region" description="Basic and acidic residues" evidence="1">
    <location>
        <begin position="298"/>
        <end position="317"/>
    </location>
</feature>
<dbReference type="KEGG" id="pfy:PFICI_00904"/>
<dbReference type="OrthoDB" id="273010at2759"/>
<organism evidence="2 3">
    <name type="scientific">Pestalotiopsis fici (strain W106-1 / CGMCC3.15140)</name>
    <dbReference type="NCBI Taxonomy" id="1229662"/>
    <lineage>
        <taxon>Eukaryota</taxon>
        <taxon>Fungi</taxon>
        <taxon>Dikarya</taxon>
        <taxon>Ascomycota</taxon>
        <taxon>Pezizomycotina</taxon>
        <taxon>Sordariomycetes</taxon>
        <taxon>Xylariomycetidae</taxon>
        <taxon>Amphisphaeriales</taxon>
        <taxon>Sporocadaceae</taxon>
        <taxon>Pestalotiopsis</taxon>
    </lineage>
</organism>
<dbReference type="HOGENOM" id="CLU_013091_0_0_1"/>
<feature type="compositionally biased region" description="Basic and acidic residues" evidence="1">
    <location>
        <begin position="229"/>
        <end position="241"/>
    </location>
</feature>
<dbReference type="AlphaFoldDB" id="W3XP78"/>
<evidence type="ECO:0000256" key="1">
    <source>
        <dbReference type="SAM" id="MobiDB-lite"/>
    </source>
</evidence>
<feature type="compositionally biased region" description="Basic and acidic residues" evidence="1">
    <location>
        <begin position="367"/>
        <end position="382"/>
    </location>
</feature>
<feature type="compositionally biased region" description="Basic residues" evidence="1">
    <location>
        <begin position="337"/>
        <end position="358"/>
    </location>
</feature>
<dbReference type="STRING" id="1229662.W3XP78"/>
<dbReference type="Proteomes" id="UP000030651">
    <property type="component" value="Unassembled WGS sequence"/>
</dbReference>
<dbReference type="GeneID" id="19265917"/>
<dbReference type="eggNOG" id="ENOG502RQYV">
    <property type="taxonomic scope" value="Eukaryota"/>
</dbReference>
<dbReference type="EMBL" id="KI912109">
    <property type="protein sequence ID" value="ETS87076.1"/>
    <property type="molecule type" value="Genomic_DNA"/>
</dbReference>
<dbReference type="OMA" id="ANRIDSY"/>
<feature type="region of interest" description="Disordered" evidence="1">
    <location>
        <begin position="650"/>
        <end position="673"/>
    </location>
</feature>
<gene>
    <name evidence="2" type="ORF">PFICI_00904</name>
</gene>
<evidence type="ECO:0000313" key="2">
    <source>
        <dbReference type="EMBL" id="ETS87076.1"/>
    </source>
</evidence>
<protein>
    <submittedName>
        <fullName evidence="2">Uncharacterized protein</fullName>
    </submittedName>
</protein>
<feature type="compositionally biased region" description="Basic and acidic residues" evidence="1">
    <location>
        <begin position="327"/>
        <end position="336"/>
    </location>
</feature>
<proteinExistence type="predicted"/>
<name>W3XP78_PESFW</name>